<feature type="compositionally biased region" description="Basic and acidic residues" evidence="1">
    <location>
        <begin position="411"/>
        <end position="422"/>
    </location>
</feature>
<evidence type="ECO:0000259" key="2">
    <source>
        <dbReference type="Pfam" id="PF00567"/>
    </source>
</evidence>
<dbReference type="Pfam" id="PF00567">
    <property type="entry name" value="TUDOR"/>
    <property type="match status" value="1"/>
</dbReference>
<organism evidence="3 4">
    <name type="scientific">Astyanax mexicanus</name>
    <name type="common">Blind cave fish</name>
    <name type="synonym">Astyanax fasciatus mexicanus</name>
    <dbReference type="NCBI Taxonomy" id="7994"/>
    <lineage>
        <taxon>Eukaryota</taxon>
        <taxon>Metazoa</taxon>
        <taxon>Chordata</taxon>
        <taxon>Craniata</taxon>
        <taxon>Vertebrata</taxon>
        <taxon>Euteleostomi</taxon>
        <taxon>Actinopterygii</taxon>
        <taxon>Neopterygii</taxon>
        <taxon>Teleostei</taxon>
        <taxon>Ostariophysi</taxon>
        <taxon>Characiformes</taxon>
        <taxon>Characoidei</taxon>
        <taxon>Acestrorhamphidae</taxon>
        <taxon>Acestrorhamphinae</taxon>
        <taxon>Astyanax</taxon>
    </lineage>
</organism>
<protein>
    <recommendedName>
        <fullName evidence="2">Tudor domain-containing protein</fullName>
    </recommendedName>
</protein>
<name>A0A8T2LM39_ASTMX</name>
<accession>A0A8T2LM39</accession>
<dbReference type="Proteomes" id="UP000752171">
    <property type="component" value="Unassembled WGS sequence"/>
</dbReference>
<dbReference type="SUPFAM" id="SSF63748">
    <property type="entry name" value="Tudor/PWWP/MBT"/>
    <property type="match status" value="1"/>
</dbReference>
<feature type="compositionally biased region" description="Polar residues" evidence="1">
    <location>
        <begin position="400"/>
        <end position="410"/>
    </location>
</feature>
<dbReference type="Gene3D" id="2.30.30.140">
    <property type="match status" value="1"/>
</dbReference>
<feature type="region of interest" description="Disordered" evidence="1">
    <location>
        <begin position="400"/>
        <end position="422"/>
    </location>
</feature>
<dbReference type="InterPro" id="IPR035437">
    <property type="entry name" value="SNase_OB-fold_sf"/>
</dbReference>
<gene>
    <name evidence="3" type="ORF">AMEX_G12885</name>
</gene>
<dbReference type="PANTHER" id="PTHR16442">
    <property type="entry name" value="RING FINGER PROTEIN 17"/>
    <property type="match status" value="1"/>
</dbReference>
<dbReference type="AlphaFoldDB" id="A0A8T2LM39"/>
<evidence type="ECO:0000256" key="1">
    <source>
        <dbReference type="SAM" id="MobiDB-lite"/>
    </source>
</evidence>
<feature type="domain" description="Tudor" evidence="2">
    <location>
        <begin position="444"/>
        <end position="575"/>
    </location>
</feature>
<dbReference type="PANTHER" id="PTHR16442:SF1">
    <property type="entry name" value="RING FINGER PROTEIN 17"/>
    <property type="match status" value="1"/>
</dbReference>
<feature type="region of interest" description="Disordered" evidence="1">
    <location>
        <begin position="162"/>
        <end position="189"/>
    </location>
</feature>
<comment type="caution">
    <text evidence="3">The sequence shown here is derived from an EMBL/GenBank/DDBJ whole genome shotgun (WGS) entry which is preliminary data.</text>
</comment>
<dbReference type="Gene3D" id="2.40.50.90">
    <property type="match status" value="1"/>
</dbReference>
<feature type="compositionally biased region" description="Acidic residues" evidence="1">
    <location>
        <begin position="169"/>
        <end position="178"/>
    </location>
</feature>
<evidence type="ECO:0000313" key="4">
    <source>
        <dbReference type="Proteomes" id="UP000752171"/>
    </source>
</evidence>
<dbReference type="InterPro" id="IPR002999">
    <property type="entry name" value="Tudor"/>
</dbReference>
<proteinExistence type="predicted"/>
<evidence type="ECO:0000313" key="3">
    <source>
        <dbReference type="EMBL" id="KAG9271944.1"/>
    </source>
</evidence>
<dbReference type="EMBL" id="JAICCE010000010">
    <property type="protein sequence ID" value="KAG9271944.1"/>
    <property type="molecule type" value="Genomic_DNA"/>
</dbReference>
<sequence length="681" mass="76342">MAVGWKCSGDVRKSLIYKMILLENARNTLNEELCRFTEKTADEIQEFLNPTSTAHNQDGANLLKTLDAKCRVIKELMAAFENLKTAPDLQNLKTHLSQGAGLPPTCPCVLQVNRNGAFVPKVLKFGPLLHNVILASSISKALKIISATAFLQQMTLSLELKEEEKEGGKEEEEKEEEELPGKISSSSGIETELINQGQEPKMCKIINSKFNKQQNIVTEAETQKTSTDTFIPKGIHPSLPQNVTTHILEQQFGNDPEVQHQKQTSSQLMRFLRVNGKTKNVPVISLFDAMEKAYAFMPQQQKNKNEAVVQKGVGLHTTHRRRLFSEMTVSGPIFKVKNRSAGFVTYSCMIATCSELWDIGDISTDVTKSLHDSIYDQGLAFPEGDDPKLLDPFSQTLWTSSDESSDVASEQTERLYDSEERSTESVEDDDFLLKIPEFEIKKFEEMCVLASHVISPSNFYIQREDANLKKLSETMAKINSKSYAERSCIPDIGSYVMGWFPKQELWCRGQVTKICGMNRGSSPLCTSSEGVRNLEVEVQRIDFGDSACLSLSNVKDLCGEAAEVPVQALQVSLANVNPLDGENWSAEAVSWFKDKVNNRMLYTRLFPEGNTVMVEIFLEKGKIGTMRRGASLSLRLAQNGHARHSQMKTAGTKRSHAQKQSRKQSVEWEKYLISCYSQSRK</sequence>
<feature type="compositionally biased region" description="Basic residues" evidence="1">
    <location>
        <begin position="641"/>
        <end position="662"/>
    </location>
</feature>
<feature type="region of interest" description="Disordered" evidence="1">
    <location>
        <begin position="640"/>
        <end position="663"/>
    </location>
</feature>
<reference evidence="3 4" key="1">
    <citation type="submission" date="2021-07" db="EMBL/GenBank/DDBJ databases">
        <authorList>
            <person name="Imarazene B."/>
            <person name="Zahm M."/>
            <person name="Klopp C."/>
            <person name="Cabau C."/>
            <person name="Beille S."/>
            <person name="Jouanno E."/>
            <person name="Castinel A."/>
            <person name="Lluch J."/>
            <person name="Gil L."/>
            <person name="Kuchtly C."/>
            <person name="Lopez Roques C."/>
            <person name="Donnadieu C."/>
            <person name="Parrinello H."/>
            <person name="Journot L."/>
            <person name="Du K."/>
            <person name="Schartl M."/>
            <person name="Retaux S."/>
            <person name="Guiguen Y."/>
        </authorList>
    </citation>
    <scope>NUCLEOTIDE SEQUENCE [LARGE SCALE GENOMIC DNA]</scope>
    <source>
        <strain evidence="3">Pach_M1</strain>
        <tissue evidence="3">Testis</tissue>
    </source>
</reference>